<keyword evidence="4" id="KW-0862">Zinc</keyword>
<keyword evidence="2 4" id="KW-0547">Nucleotide-binding</keyword>
<feature type="binding site" evidence="4">
    <location>
        <position position="326"/>
    </location>
    <ligand>
        <name>Zn(2+)</name>
        <dbReference type="ChEBI" id="CHEBI:29105"/>
    </ligand>
</feature>
<dbReference type="Gene3D" id="1.10.40.50">
    <property type="entry name" value="Probable gtpase engc, domain 3"/>
    <property type="match status" value="1"/>
</dbReference>
<feature type="binding site" evidence="4">
    <location>
        <position position="334"/>
    </location>
    <ligand>
        <name>Zn(2+)</name>
        <dbReference type="ChEBI" id="CHEBI:29105"/>
    </ligand>
</feature>
<dbReference type="GO" id="GO:0005525">
    <property type="term" value="F:GTP binding"/>
    <property type="evidence" value="ECO:0007669"/>
    <property type="project" value="UniProtKB-UniRule"/>
</dbReference>
<dbReference type="PROSITE" id="PS51721">
    <property type="entry name" value="G_CP"/>
    <property type="match status" value="1"/>
</dbReference>
<dbReference type="InterPro" id="IPR030378">
    <property type="entry name" value="G_CP_dom"/>
</dbReference>
<dbReference type="InterPro" id="IPR027417">
    <property type="entry name" value="P-loop_NTPase"/>
</dbReference>
<keyword evidence="1 4" id="KW-0699">rRNA-binding</keyword>
<dbReference type="EMBL" id="AEPS01000003">
    <property type="protein sequence ID" value="EFU68028.1"/>
    <property type="molecule type" value="Genomic_DNA"/>
</dbReference>
<comment type="cofactor">
    <cofactor evidence="4">
        <name>Zn(2+)</name>
        <dbReference type="ChEBI" id="CHEBI:29105"/>
    </cofactor>
    <text evidence="4">Binds 1 zinc ion per subunit.</text>
</comment>
<proteinExistence type="inferred from homology"/>
<dbReference type="SUPFAM" id="SSF52540">
    <property type="entry name" value="P-loop containing nucleoside triphosphate hydrolases"/>
    <property type="match status" value="1"/>
</dbReference>
<evidence type="ECO:0000313" key="7">
    <source>
        <dbReference type="EMBL" id="EFU68028.1"/>
    </source>
</evidence>
<dbReference type="InterPro" id="IPR004881">
    <property type="entry name" value="Ribosome_biogen_GTPase_RsgA"/>
</dbReference>
<comment type="subcellular location">
    <subcellularLocation>
        <location evidence="4">Cytoplasm</location>
    </subcellularLocation>
</comment>
<dbReference type="Gene3D" id="3.40.50.300">
    <property type="entry name" value="P-loop containing nucleotide triphosphate hydrolases"/>
    <property type="match status" value="1"/>
</dbReference>
<dbReference type="GO" id="GO:0019843">
    <property type="term" value="F:rRNA binding"/>
    <property type="evidence" value="ECO:0007669"/>
    <property type="project" value="UniProtKB-KW"/>
</dbReference>
<keyword evidence="4" id="KW-0963">Cytoplasm</keyword>
<accession>E6KWZ7</accession>
<dbReference type="InterPro" id="IPR012340">
    <property type="entry name" value="NA-bd_OB-fold"/>
</dbReference>
<evidence type="ECO:0000313" key="8">
    <source>
        <dbReference type="Proteomes" id="UP000032871"/>
    </source>
</evidence>
<comment type="caution">
    <text evidence="7">The sequence shown here is derived from an EMBL/GenBank/DDBJ whole genome shotgun (WGS) entry which is preliminary data.</text>
</comment>
<organism evidence="7 8">
    <name type="scientific">Aggregatibacter segnis ATCC 33393</name>
    <dbReference type="NCBI Taxonomy" id="888057"/>
    <lineage>
        <taxon>Bacteria</taxon>
        <taxon>Pseudomonadati</taxon>
        <taxon>Pseudomonadota</taxon>
        <taxon>Gammaproteobacteria</taxon>
        <taxon>Pasteurellales</taxon>
        <taxon>Pasteurellaceae</taxon>
        <taxon>Aggregatibacter</taxon>
    </lineage>
</organism>
<feature type="binding site" evidence="4">
    <location>
        <position position="328"/>
    </location>
    <ligand>
        <name>Zn(2+)</name>
        <dbReference type="ChEBI" id="CHEBI:29105"/>
    </ligand>
</feature>
<evidence type="ECO:0000256" key="3">
    <source>
        <dbReference type="ARBA" id="ARBA00023134"/>
    </source>
</evidence>
<dbReference type="PANTHER" id="PTHR32120">
    <property type="entry name" value="SMALL RIBOSOMAL SUBUNIT BIOGENESIS GTPASE RSGA"/>
    <property type="match status" value="1"/>
</dbReference>
<feature type="binding site" evidence="4">
    <location>
        <position position="321"/>
    </location>
    <ligand>
        <name>Zn(2+)</name>
        <dbReference type="ChEBI" id="CHEBI:29105"/>
    </ligand>
</feature>
<keyword evidence="8" id="KW-1185">Reference proteome</keyword>
<dbReference type="STRING" id="739.GCA_001059425_00342"/>
<comment type="subunit">
    <text evidence="4">Monomer. Associates with 30S ribosomal subunit, binds 16S rRNA.</text>
</comment>
<dbReference type="GO" id="GO:0003924">
    <property type="term" value="F:GTPase activity"/>
    <property type="evidence" value="ECO:0007669"/>
    <property type="project" value="UniProtKB-UniRule"/>
</dbReference>
<gene>
    <name evidence="4" type="primary">rsgA</name>
    <name evidence="7" type="ORF">HMPREF9064_0691</name>
</gene>
<dbReference type="GO" id="GO:0042274">
    <property type="term" value="P:ribosomal small subunit biogenesis"/>
    <property type="evidence" value="ECO:0007669"/>
    <property type="project" value="UniProtKB-UniRule"/>
</dbReference>
<evidence type="ECO:0000256" key="1">
    <source>
        <dbReference type="ARBA" id="ARBA00022730"/>
    </source>
</evidence>
<dbReference type="GO" id="GO:0046872">
    <property type="term" value="F:metal ion binding"/>
    <property type="evidence" value="ECO:0007669"/>
    <property type="project" value="UniProtKB-KW"/>
</dbReference>
<dbReference type="PANTHER" id="PTHR32120:SF11">
    <property type="entry name" value="SMALL RIBOSOMAL SUBUNIT BIOGENESIS GTPASE RSGA 1, MITOCHONDRIAL-RELATED"/>
    <property type="match status" value="1"/>
</dbReference>
<keyword evidence="4" id="KW-0479">Metal-binding</keyword>
<feature type="binding site" evidence="4">
    <location>
        <begin position="239"/>
        <end position="247"/>
    </location>
    <ligand>
        <name>GTP</name>
        <dbReference type="ChEBI" id="CHEBI:37565"/>
    </ligand>
</feature>
<keyword evidence="4" id="KW-0690">Ribosome biogenesis</keyword>
<evidence type="ECO:0000256" key="2">
    <source>
        <dbReference type="ARBA" id="ARBA00022741"/>
    </source>
</evidence>
<dbReference type="PROSITE" id="PS50936">
    <property type="entry name" value="ENGC_GTPASE"/>
    <property type="match status" value="1"/>
</dbReference>
<dbReference type="NCBIfam" id="NF008931">
    <property type="entry name" value="PRK12288.1"/>
    <property type="match status" value="1"/>
</dbReference>
<comment type="similarity">
    <text evidence="4">Belongs to the TRAFAC class YlqF/YawG GTPase family. RsgA subfamily.</text>
</comment>
<feature type="domain" description="CP-type G" evidence="6">
    <location>
        <begin position="129"/>
        <end position="297"/>
    </location>
</feature>
<comment type="function">
    <text evidence="4">One of several proteins that assist in the late maturation steps of the functional core of the 30S ribosomal subunit. Helps release RbfA from mature subunits. May play a role in the assembly of ribosomal proteins into the subunit. Circularly permuted GTPase that catalyzes slow GTP hydrolysis, GTPase activity is stimulated by the 30S ribosomal subunit.</text>
</comment>
<dbReference type="Proteomes" id="UP000032871">
    <property type="component" value="Unassembled WGS sequence"/>
</dbReference>
<sequence length="372" mass="42063">MSLYKVSYAKIFLILAKNARKNDRTYMSKPKLTQNQKRRIQSNNHKVLHRHQKKDIDWQDEMLGESQDGLVVTRYARHADVENVQGEIFRCNLRRTLASVVVGDRVIWRQGNEQLQGVSGVIEGVHGRKNEISRPDYYDGIKVIAANIDRIIIISSVLPSLSLNIIDRYLVVCEEANIEPIIVLNKADMLTEEQWQDVDSQLKIYRDIGYQTLMVSAQNKKNLEKLTALLSDGVSIFVGQSGVGKSSLINAVLPNVAALVGEISSTSGLGQHTTTSSRLYHLPQGGSLIDSPGIREFGLWHLEDEQITKGYREFQTVLGTCKFRDCKHLNDPGCALRQAVEEGKISAVRYENYHRLLTSKKEMKSQRHFSAE</sequence>
<protein>
    <recommendedName>
        <fullName evidence="4">Small ribosomal subunit biogenesis GTPase RsgA</fullName>
        <ecNumber evidence="4">3.6.1.-</ecNumber>
    </recommendedName>
</protein>
<keyword evidence="4" id="KW-0694">RNA-binding</keyword>
<dbReference type="NCBIfam" id="TIGR00157">
    <property type="entry name" value="ribosome small subunit-dependent GTPase A"/>
    <property type="match status" value="1"/>
</dbReference>
<dbReference type="HOGENOM" id="CLU_033617_2_0_6"/>
<evidence type="ECO:0000256" key="4">
    <source>
        <dbReference type="HAMAP-Rule" id="MF_01820"/>
    </source>
</evidence>
<dbReference type="Gene3D" id="2.40.50.140">
    <property type="entry name" value="Nucleic acid-binding proteins"/>
    <property type="match status" value="1"/>
</dbReference>
<keyword evidence="4" id="KW-0378">Hydrolase</keyword>
<feature type="domain" description="EngC GTPase" evidence="5">
    <location>
        <begin position="146"/>
        <end position="295"/>
    </location>
</feature>
<keyword evidence="3 4" id="KW-0342">GTP-binding</keyword>
<reference evidence="7 8" key="1">
    <citation type="submission" date="2010-12" db="EMBL/GenBank/DDBJ databases">
        <authorList>
            <person name="Muzny D."/>
            <person name="Qin X."/>
            <person name="Deng J."/>
            <person name="Jiang H."/>
            <person name="Liu Y."/>
            <person name="Qu J."/>
            <person name="Song X.-Z."/>
            <person name="Zhang L."/>
            <person name="Thornton R."/>
            <person name="Coyle M."/>
            <person name="Francisco L."/>
            <person name="Jackson L."/>
            <person name="Javaid M."/>
            <person name="Korchina V."/>
            <person name="Kovar C."/>
            <person name="Mata R."/>
            <person name="Mathew T."/>
            <person name="Ngo R."/>
            <person name="Nguyen L."/>
            <person name="Nguyen N."/>
            <person name="Okwuonu G."/>
            <person name="Ongeri F."/>
            <person name="Pham C."/>
            <person name="Simmons D."/>
            <person name="Wilczek-Boney K."/>
            <person name="Hale W."/>
            <person name="Jakkamsetti A."/>
            <person name="Pham P."/>
            <person name="Ruth R."/>
            <person name="San Lucas F."/>
            <person name="Warren J."/>
            <person name="Zhang J."/>
            <person name="Zhao Z."/>
            <person name="Zhou C."/>
            <person name="Zhu D."/>
            <person name="Lee S."/>
            <person name="Bess C."/>
            <person name="Blankenburg K."/>
            <person name="Forbes L."/>
            <person name="Fu Q."/>
            <person name="Gubbala S."/>
            <person name="Hirani K."/>
            <person name="Jayaseelan J.C."/>
            <person name="Lara F."/>
            <person name="Munidasa M."/>
            <person name="Palculict T."/>
            <person name="Patil S."/>
            <person name="Pu L.-L."/>
            <person name="Saada N."/>
            <person name="Tang L."/>
            <person name="Weissenberger G."/>
            <person name="Zhu Y."/>
            <person name="Hemphill L."/>
            <person name="Shang Y."/>
            <person name="Youmans B."/>
            <person name="Ayvaz T."/>
            <person name="Ross M."/>
            <person name="Santibanez J."/>
            <person name="Aqrawi P."/>
            <person name="Gross S."/>
            <person name="Joshi V."/>
            <person name="Fowler G."/>
            <person name="Nazareth L."/>
            <person name="Reid J."/>
            <person name="Worley K."/>
            <person name="Petrosino J."/>
            <person name="Highlander S."/>
            <person name="Gibbs R."/>
        </authorList>
    </citation>
    <scope>NUCLEOTIDE SEQUENCE [LARGE SCALE GENOMIC DNA]</scope>
    <source>
        <strain evidence="7 8">ATCC 33393</strain>
    </source>
</reference>
<dbReference type="CDD" id="cd01854">
    <property type="entry name" value="YjeQ_EngC"/>
    <property type="match status" value="1"/>
</dbReference>
<dbReference type="AlphaFoldDB" id="E6KWZ7"/>
<name>E6KWZ7_9PAST</name>
<dbReference type="EC" id="3.6.1.-" evidence="4"/>
<dbReference type="GO" id="GO:0005737">
    <property type="term" value="C:cytoplasm"/>
    <property type="evidence" value="ECO:0007669"/>
    <property type="project" value="UniProtKB-SubCell"/>
</dbReference>
<dbReference type="InterPro" id="IPR010914">
    <property type="entry name" value="RsgA_GTPase_dom"/>
</dbReference>
<feature type="binding site" evidence="4">
    <location>
        <begin position="185"/>
        <end position="188"/>
    </location>
    <ligand>
        <name>GTP</name>
        <dbReference type="ChEBI" id="CHEBI:37565"/>
    </ligand>
</feature>
<dbReference type="Pfam" id="PF03193">
    <property type="entry name" value="RsgA_GTPase"/>
    <property type="match status" value="1"/>
</dbReference>
<evidence type="ECO:0000259" key="5">
    <source>
        <dbReference type="PROSITE" id="PS50936"/>
    </source>
</evidence>
<evidence type="ECO:0000259" key="6">
    <source>
        <dbReference type="PROSITE" id="PS51721"/>
    </source>
</evidence>
<dbReference type="HAMAP" id="MF_01820">
    <property type="entry name" value="GTPase_RsgA"/>
    <property type="match status" value="1"/>
</dbReference>